<keyword evidence="1" id="KW-1133">Transmembrane helix</keyword>
<dbReference type="InterPro" id="IPR034804">
    <property type="entry name" value="SQR/QFR_C/D"/>
</dbReference>
<sequence length="223" mass="25105">MSALRFYLTNSIAKKQVMGVTGLLLCGFLFSHMLGNFLLIAGKDAFNQYAYTLTSNPLIYLAEAVLLVIFLSHIFMALKLTIENKAARPVKYYMKQPTGRGSTFASSTMPYTGMLILFFLVMHLINFKYGDVYMTTLNGMEVRDLYKTVIDYFASPLNVGIYVLFMITIGIHVSHGFWSAFQSIGFNHPKYMPAIQFISKLYAVILTVGYSTIAIWCHVKGGM</sequence>
<feature type="transmembrane region" description="Helical" evidence="1">
    <location>
        <begin position="20"/>
        <end position="39"/>
    </location>
</feature>
<feature type="transmembrane region" description="Helical" evidence="1">
    <location>
        <begin position="103"/>
        <end position="125"/>
    </location>
</feature>
<dbReference type="Gene3D" id="1.20.1300.10">
    <property type="entry name" value="Fumarate reductase/succinate dehydrogenase, transmembrane subunit"/>
    <property type="match status" value="1"/>
</dbReference>
<feature type="transmembrane region" description="Helical" evidence="1">
    <location>
        <begin position="59"/>
        <end position="82"/>
    </location>
</feature>
<evidence type="ECO:0000256" key="1">
    <source>
        <dbReference type="SAM" id="Phobius"/>
    </source>
</evidence>
<comment type="caution">
    <text evidence="2">The sequence shown here is derived from an EMBL/GenBank/DDBJ whole genome shotgun (WGS) entry which is preliminary data.</text>
</comment>
<keyword evidence="1" id="KW-0472">Membrane</keyword>
<keyword evidence="3" id="KW-1185">Reference proteome</keyword>
<dbReference type="EMBL" id="QDKL01000003">
    <property type="protein sequence ID" value="RZF20859.1"/>
    <property type="molecule type" value="Genomic_DNA"/>
</dbReference>
<dbReference type="CDD" id="cd03498">
    <property type="entry name" value="SQR_TypeB_2_TM"/>
    <property type="match status" value="1"/>
</dbReference>
<reference evidence="3" key="1">
    <citation type="journal article" date="2019" name="Int. J. Syst. Evol. Microbiol.">
        <title>Halobacteriovorax valvorus sp. nov., a novel prokaryotic predator isolated from coastal seawater of China.</title>
        <authorList>
            <person name="Chen M.-X."/>
        </authorList>
    </citation>
    <scope>NUCLEOTIDE SEQUENCE [LARGE SCALE GENOMIC DNA]</scope>
    <source>
        <strain evidence="3">BL9</strain>
    </source>
</reference>
<proteinExistence type="predicted"/>
<feature type="transmembrane region" description="Helical" evidence="1">
    <location>
        <begin position="159"/>
        <end position="181"/>
    </location>
</feature>
<dbReference type="InterPro" id="IPR011138">
    <property type="entry name" value="Cytochrome_b-558"/>
</dbReference>
<protein>
    <submittedName>
        <fullName evidence="2">Succinate dehydrogenase cytochrome b subunit</fullName>
    </submittedName>
</protein>
<organism evidence="2 3">
    <name type="scientific">Halobacteriovorax vibrionivorans</name>
    <dbReference type="NCBI Taxonomy" id="2152716"/>
    <lineage>
        <taxon>Bacteria</taxon>
        <taxon>Pseudomonadati</taxon>
        <taxon>Bdellovibrionota</taxon>
        <taxon>Bacteriovoracia</taxon>
        <taxon>Bacteriovoracales</taxon>
        <taxon>Halobacteriovoraceae</taxon>
        <taxon>Halobacteriovorax</taxon>
    </lineage>
</organism>
<evidence type="ECO:0000313" key="2">
    <source>
        <dbReference type="EMBL" id="RZF20859.1"/>
    </source>
</evidence>
<dbReference type="Proteomes" id="UP000443582">
    <property type="component" value="Unassembled WGS sequence"/>
</dbReference>
<dbReference type="RefSeq" id="WP_115363086.1">
    <property type="nucleotide sequence ID" value="NZ_QDKL01000003.1"/>
</dbReference>
<feature type="transmembrane region" description="Helical" evidence="1">
    <location>
        <begin position="201"/>
        <end position="219"/>
    </location>
</feature>
<accession>A0ABY0IH47</accession>
<dbReference type="NCBIfam" id="TIGR02046">
    <property type="entry name" value="sdhC_b558_fam"/>
    <property type="match status" value="1"/>
</dbReference>
<name>A0ABY0IH47_9BACT</name>
<dbReference type="SUPFAM" id="SSF81343">
    <property type="entry name" value="Fumarate reductase respiratory complex transmembrane subunits"/>
    <property type="match status" value="1"/>
</dbReference>
<keyword evidence="1" id="KW-0812">Transmembrane</keyword>
<gene>
    <name evidence="2" type="ORF">DAY19_12805</name>
</gene>
<evidence type="ECO:0000313" key="3">
    <source>
        <dbReference type="Proteomes" id="UP000443582"/>
    </source>
</evidence>